<dbReference type="RefSeq" id="WP_346754310.1">
    <property type="nucleotide sequence ID" value="NZ_JAUJEA010000010.1"/>
</dbReference>
<comment type="caution">
    <text evidence="2">The sequence shown here is derived from an EMBL/GenBank/DDBJ whole genome shotgun (WGS) entry which is preliminary data.</text>
</comment>
<accession>A0ABT8KXZ7</accession>
<evidence type="ECO:0000313" key="2">
    <source>
        <dbReference type="EMBL" id="MDN5204285.1"/>
    </source>
</evidence>
<protein>
    <submittedName>
        <fullName evidence="2">Peroxiredoxin family protein</fullName>
    </submittedName>
</protein>
<dbReference type="CDD" id="cd02966">
    <property type="entry name" value="TlpA_like_family"/>
    <property type="match status" value="1"/>
</dbReference>
<dbReference type="PROSITE" id="PS51257">
    <property type="entry name" value="PROKAR_LIPOPROTEIN"/>
    <property type="match status" value="1"/>
</dbReference>
<reference evidence="2" key="1">
    <citation type="submission" date="2023-06" db="EMBL/GenBank/DDBJ databases">
        <title>Genomic of Parafulvivirga corallium.</title>
        <authorList>
            <person name="Wang G."/>
        </authorList>
    </citation>
    <scope>NUCLEOTIDE SEQUENCE</scope>
    <source>
        <strain evidence="2">BMA10</strain>
    </source>
</reference>
<proteinExistence type="predicted"/>
<name>A0ABT8KXZ7_9BACT</name>
<keyword evidence="3" id="KW-1185">Reference proteome</keyword>
<dbReference type="Gene3D" id="3.40.30.10">
    <property type="entry name" value="Glutaredoxin"/>
    <property type="match status" value="1"/>
</dbReference>
<evidence type="ECO:0000259" key="1">
    <source>
        <dbReference type="PROSITE" id="PS51352"/>
    </source>
</evidence>
<dbReference type="InterPro" id="IPR050553">
    <property type="entry name" value="Thioredoxin_ResA/DsbE_sf"/>
</dbReference>
<dbReference type="Proteomes" id="UP001172082">
    <property type="component" value="Unassembled WGS sequence"/>
</dbReference>
<dbReference type="EMBL" id="JAUJEA010000010">
    <property type="protein sequence ID" value="MDN5204285.1"/>
    <property type="molecule type" value="Genomic_DNA"/>
</dbReference>
<dbReference type="PANTHER" id="PTHR42852">
    <property type="entry name" value="THIOL:DISULFIDE INTERCHANGE PROTEIN DSBE"/>
    <property type="match status" value="1"/>
</dbReference>
<dbReference type="SUPFAM" id="SSF52833">
    <property type="entry name" value="Thioredoxin-like"/>
    <property type="match status" value="1"/>
</dbReference>
<sequence length="366" mass="41902">MKQINFLIPSLIILIASCTEDPQKTFNQAQKKIQHSTNLKYSQLALYPNPMGKVDTLTTIIVLNKAGDNSSNYDFIIQSGNLDDINIGGNFKSVNHKDGVVKFFPKIDADKEKYFISNNRNIKYSPITLLNQTSWKFAKDTLIDGRKHANYFQIENDTIINGNKVYTEVHIFINRTSKLIESLERRNYFKGKHAQTVTFQYSDYDISNNNTKLAYDLPSNYKSIPFGRASEKTLLSAGQKAPDFTRNDIKNKPFNLDDYRGKKVLLNFSTINCGYCKIALDHFNREDYKLSNKISGIYINPLDEQAAVIDYIDKINVPFRILADAKDIGDLYGVSAYPTFFLIDEYGVIEKVVLGYQKDFLESLRM</sequence>
<gene>
    <name evidence="2" type="ORF">QQ008_23030</name>
</gene>
<dbReference type="InterPro" id="IPR013766">
    <property type="entry name" value="Thioredoxin_domain"/>
</dbReference>
<dbReference type="Pfam" id="PF00578">
    <property type="entry name" value="AhpC-TSA"/>
    <property type="match status" value="1"/>
</dbReference>
<dbReference type="InterPro" id="IPR000866">
    <property type="entry name" value="AhpC/TSA"/>
</dbReference>
<dbReference type="InterPro" id="IPR036249">
    <property type="entry name" value="Thioredoxin-like_sf"/>
</dbReference>
<feature type="domain" description="Thioredoxin" evidence="1">
    <location>
        <begin position="235"/>
        <end position="366"/>
    </location>
</feature>
<dbReference type="PROSITE" id="PS51352">
    <property type="entry name" value="THIOREDOXIN_2"/>
    <property type="match status" value="1"/>
</dbReference>
<evidence type="ECO:0000313" key="3">
    <source>
        <dbReference type="Proteomes" id="UP001172082"/>
    </source>
</evidence>
<dbReference type="PANTHER" id="PTHR42852:SF13">
    <property type="entry name" value="PROTEIN DIPZ"/>
    <property type="match status" value="1"/>
</dbReference>
<organism evidence="2 3">
    <name type="scientific">Splendidivirga corallicola</name>
    <dbReference type="NCBI Taxonomy" id="3051826"/>
    <lineage>
        <taxon>Bacteria</taxon>
        <taxon>Pseudomonadati</taxon>
        <taxon>Bacteroidota</taxon>
        <taxon>Cytophagia</taxon>
        <taxon>Cytophagales</taxon>
        <taxon>Splendidivirgaceae</taxon>
        <taxon>Splendidivirga</taxon>
    </lineage>
</organism>